<accession>A0A8J2K265</accession>
<evidence type="ECO:0000256" key="3">
    <source>
        <dbReference type="ARBA" id="ARBA00022670"/>
    </source>
</evidence>
<keyword evidence="5" id="KW-1015">Disulfide bond</keyword>
<evidence type="ECO:0000256" key="1">
    <source>
        <dbReference type="ARBA" id="ARBA00004613"/>
    </source>
</evidence>
<feature type="non-terminal residue" evidence="9">
    <location>
        <position position="1"/>
    </location>
</feature>
<dbReference type="Proteomes" id="UP000708208">
    <property type="component" value="Unassembled WGS sequence"/>
</dbReference>
<dbReference type="PROSITE" id="PS50240">
    <property type="entry name" value="TRYPSIN_DOM"/>
    <property type="match status" value="1"/>
</dbReference>
<feature type="signal peptide" evidence="7">
    <location>
        <begin position="1"/>
        <end position="20"/>
    </location>
</feature>
<gene>
    <name evidence="9" type="ORF">AFUS01_LOCUS7672</name>
</gene>
<protein>
    <recommendedName>
        <fullName evidence="8">Peptidase S1 domain-containing protein</fullName>
    </recommendedName>
</protein>
<sequence length="265" mass="28586">MNSQMTLNILAILVVTLTLGHPTSSEERNIGIDIVGGSETKPNQYPSIVDVRVNYGSVTYHSCGGSIIEDTWLVTAAHCATSSPSSYLIVAGDHNINQVEGTEQTRQVSKIIRHENYNSGTYENDIALMQVSVRFDLNQFVGVVELAPRGYVVEDNTVAIGWGRLSSGGASPETLQHVEVPFVTDVNCRNAYGQSLIYDSMICAGHPEGGKDACQGDSGGPLNHNGKMVGITSWGYGCAQASYPGVYTEVSYFDDWIKQKLADNA</sequence>
<dbReference type="GO" id="GO:0016485">
    <property type="term" value="P:protein processing"/>
    <property type="evidence" value="ECO:0007669"/>
    <property type="project" value="UniProtKB-ARBA"/>
</dbReference>
<keyword evidence="7" id="KW-0732">Signal</keyword>
<dbReference type="OrthoDB" id="10059102at2759"/>
<dbReference type="SMART" id="SM00020">
    <property type="entry name" value="Tryp_SPc"/>
    <property type="match status" value="1"/>
</dbReference>
<keyword evidence="4 6" id="KW-0720">Serine protease</keyword>
<keyword evidence="3 6" id="KW-0645">Protease</keyword>
<keyword evidence="6" id="KW-0378">Hydrolase</keyword>
<evidence type="ECO:0000256" key="6">
    <source>
        <dbReference type="RuleBase" id="RU363034"/>
    </source>
</evidence>
<dbReference type="PROSITE" id="PS00134">
    <property type="entry name" value="TRYPSIN_HIS"/>
    <property type="match status" value="1"/>
</dbReference>
<dbReference type="PROSITE" id="PS00135">
    <property type="entry name" value="TRYPSIN_SER"/>
    <property type="match status" value="1"/>
</dbReference>
<evidence type="ECO:0000256" key="2">
    <source>
        <dbReference type="ARBA" id="ARBA00022525"/>
    </source>
</evidence>
<dbReference type="GO" id="GO:0004252">
    <property type="term" value="F:serine-type endopeptidase activity"/>
    <property type="evidence" value="ECO:0007669"/>
    <property type="project" value="InterPro"/>
</dbReference>
<dbReference type="GO" id="GO:0005576">
    <property type="term" value="C:extracellular region"/>
    <property type="evidence" value="ECO:0007669"/>
    <property type="project" value="UniProtKB-SubCell"/>
</dbReference>
<dbReference type="PANTHER" id="PTHR24252:SF7">
    <property type="entry name" value="HYALIN"/>
    <property type="match status" value="1"/>
</dbReference>
<evidence type="ECO:0000313" key="9">
    <source>
        <dbReference type="EMBL" id="CAG7718268.1"/>
    </source>
</evidence>
<keyword evidence="10" id="KW-1185">Reference proteome</keyword>
<dbReference type="PANTHER" id="PTHR24252">
    <property type="entry name" value="ACROSIN-RELATED"/>
    <property type="match status" value="1"/>
</dbReference>
<evidence type="ECO:0000259" key="8">
    <source>
        <dbReference type="PROSITE" id="PS50240"/>
    </source>
</evidence>
<dbReference type="InterPro" id="IPR001254">
    <property type="entry name" value="Trypsin_dom"/>
</dbReference>
<name>A0A8J2K265_9HEXA</name>
<feature type="domain" description="Peptidase S1" evidence="8">
    <location>
        <begin position="34"/>
        <end position="262"/>
    </location>
</feature>
<evidence type="ECO:0000313" key="10">
    <source>
        <dbReference type="Proteomes" id="UP000708208"/>
    </source>
</evidence>
<dbReference type="CDD" id="cd00190">
    <property type="entry name" value="Tryp_SPc"/>
    <property type="match status" value="1"/>
</dbReference>
<dbReference type="FunFam" id="2.40.10.10:FF:000047">
    <property type="entry name" value="Trypsin eta"/>
    <property type="match status" value="1"/>
</dbReference>
<organism evidence="9 10">
    <name type="scientific">Allacma fusca</name>
    <dbReference type="NCBI Taxonomy" id="39272"/>
    <lineage>
        <taxon>Eukaryota</taxon>
        <taxon>Metazoa</taxon>
        <taxon>Ecdysozoa</taxon>
        <taxon>Arthropoda</taxon>
        <taxon>Hexapoda</taxon>
        <taxon>Collembola</taxon>
        <taxon>Symphypleona</taxon>
        <taxon>Sminthuridae</taxon>
        <taxon>Allacma</taxon>
    </lineage>
</organism>
<proteinExistence type="predicted"/>
<comment type="subcellular location">
    <subcellularLocation>
        <location evidence="1">Secreted</location>
    </subcellularLocation>
</comment>
<dbReference type="InterPro" id="IPR033116">
    <property type="entry name" value="TRYPSIN_SER"/>
</dbReference>
<feature type="chain" id="PRO_5035282711" description="Peptidase S1 domain-containing protein" evidence="7">
    <location>
        <begin position="21"/>
        <end position="265"/>
    </location>
</feature>
<dbReference type="EMBL" id="CAJVCH010052118">
    <property type="protein sequence ID" value="CAG7718268.1"/>
    <property type="molecule type" value="Genomic_DNA"/>
</dbReference>
<evidence type="ECO:0000256" key="4">
    <source>
        <dbReference type="ARBA" id="ARBA00022825"/>
    </source>
</evidence>
<comment type="caution">
    <text evidence="9">The sequence shown here is derived from an EMBL/GenBank/DDBJ whole genome shotgun (WGS) entry which is preliminary data.</text>
</comment>
<dbReference type="Pfam" id="PF00089">
    <property type="entry name" value="Trypsin"/>
    <property type="match status" value="1"/>
</dbReference>
<dbReference type="AlphaFoldDB" id="A0A8J2K265"/>
<keyword evidence="2" id="KW-0964">Secreted</keyword>
<evidence type="ECO:0000256" key="7">
    <source>
        <dbReference type="SAM" id="SignalP"/>
    </source>
</evidence>
<reference evidence="9" key="1">
    <citation type="submission" date="2021-06" db="EMBL/GenBank/DDBJ databases">
        <authorList>
            <person name="Hodson N. C."/>
            <person name="Mongue J. A."/>
            <person name="Jaron S. K."/>
        </authorList>
    </citation>
    <scope>NUCLEOTIDE SEQUENCE</scope>
</reference>
<dbReference type="InterPro" id="IPR018114">
    <property type="entry name" value="TRYPSIN_HIS"/>
</dbReference>
<evidence type="ECO:0000256" key="5">
    <source>
        <dbReference type="ARBA" id="ARBA00023157"/>
    </source>
</evidence>